<name>A0A9D4SPJ1_RHISA</name>
<dbReference type="EMBL" id="JABSTV010001254">
    <property type="protein sequence ID" value="KAH7939263.1"/>
    <property type="molecule type" value="Genomic_DNA"/>
</dbReference>
<dbReference type="AlphaFoldDB" id="A0A9D4SPJ1"/>
<keyword evidence="2" id="KW-1185">Reference proteome</keyword>
<reference evidence="1" key="2">
    <citation type="submission" date="2021-09" db="EMBL/GenBank/DDBJ databases">
        <authorList>
            <person name="Jia N."/>
            <person name="Wang J."/>
            <person name="Shi W."/>
            <person name="Du L."/>
            <person name="Sun Y."/>
            <person name="Zhan W."/>
            <person name="Jiang J."/>
            <person name="Wang Q."/>
            <person name="Zhang B."/>
            <person name="Ji P."/>
            <person name="Sakyi L.B."/>
            <person name="Cui X."/>
            <person name="Yuan T."/>
            <person name="Jiang B."/>
            <person name="Yang W."/>
            <person name="Lam T.T.-Y."/>
            <person name="Chang Q."/>
            <person name="Ding S."/>
            <person name="Wang X."/>
            <person name="Zhu J."/>
            <person name="Ruan X."/>
            <person name="Zhao L."/>
            <person name="Wei J."/>
            <person name="Que T."/>
            <person name="Du C."/>
            <person name="Cheng J."/>
            <person name="Dai P."/>
            <person name="Han X."/>
            <person name="Huang E."/>
            <person name="Gao Y."/>
            <person name="Liu J."/>
            <person name="Shao H."/>
            <person name="Ye R."/>
            <person name="Li L."/>
            <person name="Wei W."/>
            <person name="Wang X."/>
            <person name="Wang C."/>
            <person name="Huo Q."/>
            <person name="Li W."/>
            <person name="Guo W."/>
            <person name="Chen H."/>
            <person name="Chen S."/>
            <person name="Zhou L."/>
            <person name="Zhou L."/>
            <person name="Ni X."/>
            <person name="Tian J."/>
            <person name="Zhou Y."/>
            <person name="Sheng Y."/>
            <person name="Liu T."/>
            <person name="Pan Y."/>
            <person name="Xia L."/>
            <person name="Li J."/>
            <person name="Zhao F."/>
            <person name="Cao W."/>
        </authorList>
    </citation>
    <scope>NUCLEOTIDE SEQUENCE</scope>
    <source>
        <strain evidence="1">Rsan-2018</strain>
        <tissue evidence="1">Larvae</tissue>
    </source>
</reference>
<evidence type="ECO:0000313" key="2">
    <source>
        <dbReference type="Proteomes" id="UP000821837"/>
    </source>
</evidence>
<sequence length="171" mass="19227">MSGTAGYDEPCINQWKSQLHMARPCGVSSSEETCCLWDDLRAWNREMSALGLELEQSSLGTLLLRCSFDEEADSERVATCRQASFHASWLLRHHSCIQEVILCCPKSANLVCRKSANLGRTTTPGRPLPSIVDRDISQAPWPVHQGNLLCSFRPERPGRRHWPGDAIHQRT</sequence>
<accession>A0A9D4SPJ1</accession>
<gene>
    <name evidence="1" type="ORF">HPB52_009720</name>
</gene>
<comment type="caution">
    <text evidence="1">The sequence shown here is derived from an EMBL/GenBank/DDBJ whole genome shotgun (WGS) entry which is preliminary data.</text>
</comment>
<evidence type="ECO:0000313" key="1">
    <source>
        <dbReference type="EMBL" id="KAH7939263.1"/>
    </source>
</evidence>
<dbReference type="Proteomes" id="UP000821837">
    <property type="component" value="Chromosome 8"/>
</dbReference>
<reference evidence="1" key="1">
    <citation type="journal article" date="2020" name="Cell">
        <title>Large-Scale Comparative Analyses of Tick Genomes Elucidate Their Genetic Diversity and Vector Capacities.</title>
        <authorList>
            <consortium name="Tick Genome and Microbiome Consortium (TIGMIC)"/>
            <person name="Jia N."/>
            <person name="Wang J."/>
            <person name="Shi W."/>
            <person name="Du L."/>
            <person name="Sun Y."/>
            <person name="Zhan W."/>
            <person name="Jiang J.F."/>
            <person name="Wang Q."/>
            <person name="Zhang B."/>
            <person name="Ji P."/>
            <person name="Bell-Sakyi L."/>
            <person name="Cui X.M."/>
            <person name="Yuan T.T."/>
            <person name="Jiang B.G."/>
            <person name="Yang W.F."/>
            <person name="Lam T.T."/>
            <person name="Chang Q.C."/>
            <person name="Ding S.J."/>
            <person name="Wang X.J."/>
            <person name="Zhu J.G."/>
            <person name="Ruan X.D."/>
            <person name="Zhao L."/>
            <person name="Wei J.T."/>
            <person name="Ye R.Z."/>
            <person name="Que T.C."/>
            <person name="Du C.H."/>
            <person name="Zhou Y.H."/>
            <person name="Cheng J.X."/>
            <person name="Dai P.F."/>
            <person name="Guo W.B."/>
            <person name="Han X.H."/>
            <person name="Huang E.J."/>
            <person name="Li L.F."/>
            <person name="Wei W."/>
            <person name="Gao Y.C."/>
            <person name="Liu J.Z."/>
            <person name="Shao H.Z."/>
            <person name="Wang X."/>
            <person name="Wang C.C."/>
            <person name="Yang T.C."/>
            <person name="Huo Q.B."/>
            <person name="Li W."/>
            <person name="Chen H.Y."/>
            <person name="Chen S.E."/>
            <person name="Zhou L.G."/>
            <person name="Ni X.B."/>
            <person name="Tian J.H."/>
            <person name="Sheng Y."/>
            <person name="Liu T."/>
            <person name="Pan Y.S."/>
            <person name="Xia L.Y."/>
            <person name="Li J."/>
            <person name="Zhao F."/>
            <person name="Cao W.C."/>
        </authorList>
    </citation>
    <scope>NUCLEOTIDE SEQUENCE</scope>
    <source>
        <strain evidence="1">Rsan-2018</strain>
    </source>
</reference>
<protein>
    <submittedName>
        <fullName evidence="1">Uncharacterized protein</fullName>
    </submittedName>
</protein>
<proteinExistence type="predicted"/>
<organism evidence="1 2">
    <name type="scientific">Rhipicephalus sanguineus</name>
    <name type="common">Brown dog tick</name>
    <name type="synonym">Ixodes sanguineus</name>
    <dbReference type="NCBI Taxonomy" id="34632"/>
    <lineage>
        <taxon>Eukaryota</taxon>
        <taxon>Metazoa</taxon>
        <taxon>Ecdysozoa</taxon>
        <taxon>Arthropoda</taxon>
        <taxon>Chelicerata</taxon>
        <taxon>Arachnida</taxon>
        <taxon>Acari</taxon>
        <taxon>Parasitiformes</taxon>
        <taxon>Ixodida</taxon>
        <taxon>Ixodoidea</taxon>
        <taxon>Ixodidae</taxon>
        <taxon>Rhipicephalinae</taxon>
        <taxon>Rhipicephalus</taxon>
        <taxon>Rhipicephalus</taxon>
    </lineage>
</organism>